<gene>
    <name evidence="1" type="ORF">EIMP300_65680</name>
</gene>
<dbReference type="AlphaFoldDB" id="A0A8S0FZS7"/>
<protein>
    <submittedName>
        <fullName evidence="1">Uncharacterized protein</fullName>
    </submittedName>
</protein>
<proteinExistence type="predicted"/>
<evidence type="ECO:0000313" key="2">
    <source>
        <dbReference type="Proteomes" id="UP000467488"/>
    </source>
</evidence>
<sequence length="124" mass="14113">MILANDFLEYLLNTERDLAARVRDRYDMYLKSLPVPQLADRSAGKIVIDGRYMIDSHEGNYRLYRIEGGTPSVIGIYQRPSSAIVDVIADSIRITHRHADTEDTVLEIQRLATVCRDTLNGMTK</sequence>
<name>A0A8S0FZS7_ECOLX</name>
<reference evidence="1 2" key="1">
    <citation type="submission" date="2020-01" db="EMBL/GenBank/DDBJ databases">
        <title>Dynamics of blaIMP-6 dissemination in carbapenem resistant Enterobacteriacea isolated from regional surveillance in Osaka, Japan.</title>
        <authorList>
            <person name="Abe R."/>
            <person name="Akeda Y."/>
            <person name="Sugawara Y."/>
            <person name="Yamamoto N."/>
            <person name="Tomono K."/>
            <person name="Takeuchi D."/>
            <person name="Kawahara R."/>
            <person name="Hamada S."/>
        </authorList>
    </citation>
    <scope>NUCLEOTIDE SEQUENCE [LARGE SCALE GENOMIC DNA]</scope>
    <source>
        <strain evidence="1 2">E300</strain>
    </source>
</reference>
<accession>A0A8S0FZS7</accession>
<dbReference type="Proteomes" id="UP000467488">
    <property type="component" value="Chromosome"/>
</dbReference>
<evidence type="ECO:0000313" key="1">
    <source>
        <dbReference type="EMBL" id="BBU85168.1"/>
    </source>
</evidence>
<dbReference type="EMBL" id="AP022360">
    <property type="protein sequence ID" value="BBU85168.1"/>
    <property type="molecule type" value="Genomic_DNA"/>
</dbReference>
<organism evidence="1 2">
    <name type="scientific">Escherichia coli</name>
    <dbReference type="NCBI Taxonomy" id="562"/>
    <lineage>
        <taxon>Bacteria</taxon>
        <taxon>Pseudomonadati</taxon>
        <taxon>Pseudomonadota</taxon>
        <taxon>Gammaproteobacteria</taxon>
        <taxon>Enterobacterales</taxon>
        <taxon>Enterobacteriaceae</taxon>
        <taxon>Escherichia</taxon>
    </lineage>
</organism>